<evidence type="ECO:0000259" key="1">
    <source>
        <dbReference type="Pfam" id="PF01797"/>
    </source>
</evidence>
<gene>
    <name evidence="2" type="ORF">COT26_01660</name>
</gene>
<dbReference type="EMBL" id="PEXW01000035">
    <property type="protein sequence ID" value="PIS40751.1"/>
    <property type="molecule type" value="Genomic_DNA"/>
</dbReference>
<evidence type="ECO:0000313" key="2">
    <source>
        <dbReference type="EMBL" id="PIS40751.1"/>
    </source>
</evidence>
<evidence type="ECO:0000313" key="3">
    <source>
        <dbReference type="Proteomes" id="UP000236845"/>
    </source>
</evidence>
<dbReference type="AlphaFoldDB" id="A0A2H0YQH1"/>
<dbReference type="Proteomes" id="UP000236845">
    <property type="component" value="Unassembled WGS sequence"/>
</dbReference>
<dbReference type="GO" id="GO:0003677">
    <property type="term" value="F:DNA binding"/>
    <property type="evidence" value="ECO:0007669"/>
    <property type="project" value="InterPro"/>
</dbReference>
<feature type="domain" description="Transposase IS200-like" evidence="1">
    <location>
        <begin position="10"/>
        <end position="61"/>
    </location>
</feature>
<dbReference type="Pfam" id="PF01797">
    <property type="entry name" value="Y1_Tnp"/>
    <property type="match status" value="1"/>
</dbReference>
<protein>
    <recommendedName>
        <fullName evidence="1">Transposase IS200-like domain-containing protein</fullName>
    </recommendedName>
</protein>
<dbReference type="InterPro" id="IPR036515">
    <property type="entry name" value="Transposase_17_sf"/>
</dbReference>
<proteinExistence type="predicted"/>
<name>A0A2H0YQH1_9BACT</name>
<dbReference type="SUPFAM" id="SSF143422">
    <property type="entry name" value="Transposase IS200-like"/>
    <property type="match status" value="1"/>
</dbReference>
<sequence length="75" mass="8908">MIKQNFLFFTTKVRENENFFNDLKYSKLLRDIIINTCKLKGFLVVSFCIMPDHLHLIVWKDPVFLTINPARASIF</sequence>
<dbReference type="Gene3D" id="3.30.70.1290">
    <property type="entry name" value="Transposase IS200-like"/>
    <property type="match status" value="1"/>
</dbReference>
<organism evidence="2 3">
    <name type="scientific">Candidatus Kerfeldbacteria bacterium CG08_land_8_20_14_0_20_43_14</name>
    <dbReference type="NCBI Taxonomy" id="2014246"/>
    <lineage>
        <taxon>Bacteria</taxon>
        <taxon>Candidatus Kerfeldiibacteriota</taxon>
    </lineage>
</organism>
<dbReference type="GO" id="GO:0006313">
    <property type="term" value="P:DNA transposition"/>
    <property type="evidence" value="ECO:0007669"/>
    <property type="project" value="InterPro"/>
</dbReference>
<dbReference type="GO" id="GO:0004803">
    <property type="term" value="F:transposase activity"/>
    <property type="evidence" value="ECO:0007669"/>
    <property type="project" value="InterPro"/>
</dbReference>
<dbReference type="InterPro" id="IPR002686">
    <property type="entry name" value="Transposase_17"/>
</dbReference>
<accession>A0A2H0YQH1</accession>
<reference evidence="3" key="1">
    <citation type="submission" date="2017-09" db="EMBL/GenBank/DDBJ databases">
        <title>Depth-based differentiation of microbial function through sediment-hosted aquifers and enrichment of novel symbionts in the deep terrestrial subsurface.</title>
        <authorList>
            <person name="Probst A.J."/>
            <person name="Ladd B."/>
            <person name="Jarett J.K."/>
            <person name="Geller-Mcgrath D.E."/>
            <person name="Sieber C.M.K."/>
            <person name="Emerson J.B."/>
            <person name="Anantharaman K."/>
            <person name="Thomas B.C."/>
            <person name="Malmstrom R."/>
            <person name="Stieglmeier M."/>
            <person name="Klingl A."/>
            <person name="Woyke T."/>
            <person name="Ryan C.M."/>
            <person name="Banfield J.F."/>
        </authorList>
    </citation>
    <scope>NUCLEOTIDE SEQUENCE [LARGE SCALE GENOMIC DNA]</scope>
</reference>
<comment type="caution">
    <text evidence="2">The sequence shown here is derived from an EMBL/GenBank/DDBJ whole genome shotgun (WGS) entry which is preliminary data.</text>
</comment>